<evidence type="ECO:0000256" key="7">
    <source>
        <dbReference type="ARBA" id="ARBA00023080"/>
    </source>
</evidence>
<evidence type="ECO:0000313" key="12">
    <source>
        <dbReference type="EMBL" id="RDU73921.1"/>
    </source>
</evidence>
<dbReference type="GO" id="GO:0009117">
    <property type="term" value="P:nucleotide metabolic process"/>
    <property type="evidence" value="ECO:0007669"/>
    <property type="project" value="UniProtKB-KW"/>
</dbReference>
<evidence type="ECO:0000313" key="13">
    <source>
        <dbReference type="Proteomes" id="UP000256695"/>
    </source>
</evidence>
<dbReference type="Pfam" id="PF01725">
    <property type="entry name" value="Ham1p_like"/>
    <property type="match status" value="1"/>
</dbReference>
<evidence type="ECO:0000256" key="2">
    <source>
        <dbReference type="ARBA" id="ARBA00011738"/>
    </source>
</evidence>
<gene>
    <name evidence="12" type="primary">rdgB</name>
    <name evidence="12" type="ORF">CQA57_04380</name>
</gene>
<dbReference type="Proteomes" id="UP000256695">
    <property type="component" value="Unassembled WGS sequence"/>
</dbReference>
<feature type="binding site" evidence="10">
    <location>
        <begin position="163"/>
        <end position="166"/>
    </location>
    <ligand>
        <name>substrate</name>
    </ligand>
</feature>
<comment type="function">
    <text evidence="10">Pyrophosphatase that catalyzes the hydrolysis of nucleoside triphosphates to their monophosphate derivatives, with a high preference for the non-canonical purine nucleotides XTP (xanthosine triphosphate), dITP (deoxyinosine triphosphate) and ITP. Seems to function as a house-cleaning enzyme that removes non-canonical purine nucleotides from the nucleotide pool, thus preventing their incorporation into DNA/RNA and avoiding chromosomal lesions.</text>
</comment>
<dbReference type="Gene3D" id="3.90.950.10">
    <property type="match status" value="1"/>
</dbReference>
<dbReference type="EC" id="3.6.1.66" evidence="10"/>
<evidence type="ECO:0000256" key="6">
    <source>
        <dbReference type="ARBA" id="ARBA00022842"/>
    </source>
</evidence>
<evidence type="ECO:0000256" key="4">
    <source>
        <dbReference type="ARBA" id="ARBA00022741"/>
    </source>
</evidence>
<dbReference type="GO" id="GO:0036222">
    <property type="term" value="F:XTP diphosphatase activity"/>
    <property type="evidence" value="ECO:0007669"/>
    <property type="project" value="UniProtKB-UniRule"/>
</dbReference>
<accession>A0A3D8JAJ8</accession>
<dbReference type="FunFam" id="3.90.950.10:FF:000001">
    <property type="entry name" value="dITP/XTP pyrophosphatase"/>
    <property type="match status" value="1"/>
</dbReference>
<comment type="similarity">
    <text evidence="1 10 11">Belongs to the HAM1 NTPase family.</text>
</comment>
<dbReference type="InterPro" id="IPR002637">
    <property type="entry name" value="RdgB/HAM1"/>
</dbReference>
<keyword evidence="6 10" id="KW-0460">Magnesium</keyword>
<evidence type="ECO:0000256" key="10">
    <source>
        <dbReference type="HAMAP-Rule" id="MF_01405"/>
    </source>
</evidence>
<dbReference type="PANTHER" id="PTHR11067:SF9">
    <property type="entry name" value="INOSINE TRIPHOSPHATE PYROPHOSPHATASE"/>
    <property type="match status" value="1"/>
</dbReference>
<dbReference type="HAMAP" id="MF_01405">
    <property type="entry name" value="Non_canon_purine_NTPase"/>
    <property type="match status" value="1"/>
</dbReference>
<dbReference type="InterPro" id="IPR020922">
    <property type="entry name" value="dITP/XTP_pyrophosphatase"/>
</dbReference>
<evidence type="ECO:0000256" key="11">
    <source>
        <dbReference type="RuleBase" id="RU003781"/>
    </source>
</evidence>
<dbReference type="CDD" id="cd00515">
    <property type="entry name" value="HAM1"/>
    <property type="match status" value="1"/>
</dbReference>
<sequence length="209" mass="23601">MKIVVASSNKGKILEIKEFFKSFEIVSMAEEGIILDIKEDGKSFEENALIKARAVFDALIQKENVLILSDDSGLCVEALADEPNIYSARYANWLKGIDENSSDLQNNLALIQKLQEKKIEKSNARFIAAMVLLGNLKSQKVQFIAQGECLGRVYDNQKGDKGFGYDSLFEPLGFDKRMAEMELVQKNQISHRFKALENLKKQLQDFLDA</sequence>
<comment type="catalytic activity">
    <reaction evidence="8 10">
        <text>dITP + H2O = dIMP + diphosphate + H(+)</text>
        <dbReference type="Rhea" id="RHEA:28342"/>
        <dbReference type="ChEBI" id="CHEBI:15377"/>
        <dbReference type="ChEBI" id="CHEBI:15378"/>
        <dbReference type="ChEBI" id="CHEBI:33019"/>
        <dbReference type="ChEBI" id="CHEBI:61194"/>
        <dbReference type="ChEBI" id="CHEBI:61382"/>
        <dbReference type="EC" id="3.6.1.66"/>
    </reaction>
</comment>
<keyword evidence="3 10" id="KW-0479">Metal-binding</keyword>
<name>A0A3D8JAJ8_9HELI</name>
<keyword evidence="7 10" id="KW-0546">Nucleotide metabolism</keyword>
<keyword evidence="5 10" id="KW-0378">Hydrolase</keyword>
<dbReference type="NCBIfam" id="TIGR00042">
    <property type="entry name" value="RdgB/HAM1 family non-canonical purine NTP pyrophosphatase"/>
    <property type="match status" value="1"/>
</dbReference>
<comment type="caution">
    <text evidence="10">Lacks conserved residue(s) required for the propagation of feature annotation.</text>
</comment>
<dbReference type="GO" id="GO:0036220">
    <property type="term" value="F:ITP diphosphatase activity"/>
    <property type="evidence" value="ECO:0007669"/>
    <property type="project" value="UniProtKB-UniRule"/>
</dbReference>
<evidence type="ECO:0000256" key="5">
    <source>
        <dbReference type="ARBA" id="ARBA00022801"/>
    </source>
</evidence>
<comment type="subunit">
    <text evidence="2 10">Homodimer.</text>
</comment>
<evidence type="ECO:0000256" key="1">
    <source>
        <dbReference type="ARBA" id="ARBA00008023"/>
    </source>
</evidence>
<dbReference type="GO" id="GO:0017111">
    <property type="term" value="F:ribonucleoside triphosphate phosphatase activity"/>
    <property type="evidence" value="ECO:0007669"/>
    <property type="project" value="InterPro"/>
</dbReference>
<dbReference type="InterPro" id="IPR029001">
    <property type="entry name" value="ITPase-like_fam"/>
</dbReference>
<comment type="caution">
    <text evidence="12">The sequence shown here is derived from an EMBL/GenBank/DDBJ whole genome shotgun (WGS) entry which is preliminary data.</text>
</comment>
<evidence type="ECO:0000256" key="8">
    <source>
        <dbReference type="ARBA" id="ARBA00051875"/>
    </source>
</evidence>
<evidence type="ECO:0000256" key="3">
    <source>
        <dbReference type="ARBA" id="ARBA00022723"/>
    </source>
</evidence>
<feature type="binding site" evidence="10">
    <location>
        <begin position="7"/>
        <end position="12"/>
    </location>
    <ligand>
        <name>substrate</name>
    </ligand>
</feature>
<dbReference type="GO" id="GO:0046872">
    <property type="term" value="F:metal ion binding"/>
    <property type="evidence" value="ECO:0007669"/>
    <property type="project" value="UniProtKB-KW"/>
</dbReference>
<comment type="catalytic activity">
    <reaction evidence="10">
        <text>ITP + H2O = IMP + diphosphate + H(+)</text>
        <dbReference type="Rhea" id="RHEA:29399"/>
        <dbReference type="ChEBI" id="CHEBI:15377"/>
        <dbReference type="ChEBI" id="CHEBI:15378"/>
        <dbReference type="ChEBI" id="CHEBI:33019"/>
        <dbReference type="ChEBI" id="CHEBI:58053"/>
        <dbReference type="ChEBI" id="CHEBI:61402"/>
        <dbReference type="EC" id="3.6.1.66"/>
    </reaction>
</comment>
<organism evidence="12 13">
    <name type="scientific">Helicobacter anseris</name>
    <dbReference type="NCBI Taxonomy" id="375926"/>
    <lineage>
        <taxon>Bacteria</taxon>
        <taxon>Pseudomonadati</taxon>
        <taxon>Campylobacterota</taxon>
        <taxon>Epsilonproteobacteria</taxon>
        <taxon>Campylobacterales</taxon>
        <taxon>Helicobacteraceae</taxon>
        <taxon>Helicobacter</taxon>
    </lineage>
</organism>
<keyword evidence="13" id="KW-1185">Reference proteome</keyword>
<feature type="binding site" evidence="10">
    <location>
        <position position="72"/>
    </location>
    <ligand>
        <name>substrate</name>
    </ligand>
</feature>
<comment type="cofactor">
    <cofactor evidence="10">
        <name>Mg(2+)</name>
        <dbReference type="ChEBI" id="CHEBI:18420"/>
    </cofactor>
    <text evidence="10">Binds 1 Mg(2+) ion per subunit.</text>
</comment>
<evidence type="ECO:0000256" key="9">
    <source>
        <dbReference type="ARBA" id="ARBA00052017"/>
    </source>
</evidence>
<dbReference type="GO" id="GO:0009146">
    <property type="term" value="P:purine nucleoside triphosphate catabolic process"/>
    <property type="evidence" value="ECO:0007669"/>
    <property type="project" value="UniProtKB-UniRule"/>
</dbReference>
<feature type="active site" description="Proton acceptor" evidence="10">
    <location>
        <position position="71"/>
    </location>
</feature>
<dbReference type="SUPFAM" id="SSF52972">
    <property type="entry name" value="ITPase-like"/>
    <property type="match status" value="1"/>
</dbReference>
<proteinExistence type="inferred from homology"/>
<reference evidence="12 13" key="1">
    <citation type="submission" date="2018-04" db="EMBL/GenBank/DDBJ databases">
        <title>Novel Campyloabacter and Helicobacter Species and Strains.</title>
        <authorList>
            <person name="Mannion A.J."/>
            <person name="Shen Z."/>
            <person name="Fox J.G."/>
        </authorList>
    </citation>
    <scope>NUCLEOTIDE SEQUENCE [LARGE SCALE GENOMIC DNA]</scope>
    <source>
        <strain evidence="12 13">MIT 04-9362</strain>
    </source>
</reference>
<dbReference type="OrthoDB" id="9807456at2"/>
<dbReference type="EMBL" id="NXLX01000008">
    <property type="protein sequence ID" value="RDU73921.1"/>
    <property type="molecule type" value="Genomic_DNA"/>
</dbReference>
<feature type="binding site" evidence="10">
    <location>
        <position position="71"/>
    </location>
    <ligand>
        <name>Mg(2+)</name>
        <dbReference type="ChEBI" id="CHEBI:18420"/>
    </ligand>
</feature>
<dbReference type="AlphaFoldDB" id="A0A3D8JAJ8"/>
<dbReference type="GO" id="GO:0005829">
    <property type="term" value="C:cytosol"/>
    <property type="evidence" value="ECO:0007669"/>
    <property type="project" value="TreeGrafter"/>
</dbReference>
<dbReference type="GO" id="GO:0035870">
    <property type="term" value="F:dITP diphosphatase activity"/>
    <property type="evidence" value="ECO:0007669"/>
    <property type="project" value="UniProtKB-UniRule"/>
</dbReference>
<keyword evidence="4 10" id="KW-0547">Nucleotide-binding</keyword>
<dbReference type="GO" id="GO:0000166">
    <property type="term" value="F:nucleotide binding"/>
    <property type="evidence" value="ECO:0007669"/>
    <property type="project" value="UniProtKB-KW"/>
</dbReference>
<dbReference type="PANTHER" id="PTHR11067">
    <property type="entry name" value="INOSINE TRIPHOSPHATE PYROPHOSPHATASE/HAM1 PROTEIN"/>
    <property type="match status" value="1"/>
</dbReference>
<comment type="catalytic activity">
    <reaction evidence="9 10">
        <text>XTP + H2O = XMP + diphosphate + H(+)</text>
        <dbReference type="Rhea" id="RHEA:28610"/>
        <dbReference type="ChEBI" id="CHEBI:15377"/>
        <dbReference type="ChEBI" id="CHEBI:15378"/>
        <dbReference type="ChEBI" id="CHEBI:33019"/>
        <dbReference type="ChEBI" id="CHEBI:57464"/>
        <dbReference type="ChEBI" id="CHEBI:61314"/>
        <dbReference type="EC" id="3.6.1.66"/>
    </reaction>
</comment>
<protein>
    <recommendedName>
        <fullName evidence="10">dITP/XTP pyrophosphatase</fullName>
        <ecNumber evidence="10">3.6.1.66</ecNumber>
    </recommendedName>
    <alternativeName>
        <fullName evidence="10">Non-canonical purine NTP pyrophosphatase</fullName>
    </alternativeName>
    <alternativeName>
        <fullName evidence="10">Non-standard purine NTP pyrophosphatase</fullName>
    </alternativeName>
    <alternativeName>
        <fullName evidence="10">Nucleoside-triphosphate diphosphatase</fullName>
    </alternativeName>
    <alternativeName>
        <fullName evidence="10">Nucleoside-triphosphate pyrophosphatase</fullName>
        <shortName evidence="10">NTPase</shortName>
    </alternativeName>
</protein>
<feature type="binding site" evidence="10">
    <location>
        <begin position="191"/>
        <end position="192"/>
    </location>
    <ligand>
        <name>substrate</name>
    </ligand>
</feature>
<feature type="binding site" evidence="10">
    <location>
        <position position="186"/>
    </location>
    <ligand>
        <name>substrate</name>
    </ligand>
</feature>